<sequence>MSYLFLVLPFRRTRNFTTNAILVWMKVHNTLKVSKYVTVTKITFGVHEGFRSCSNLSIKLQTYISPTNQGPTTHANSKPPDLHRRTCHKNSRNDPLRVSSRASSRNVPLLPPPRVLHSQHRNPKPSPPFSRPPELPFAWRLWLERGTKGREFGAAILQNDPTPHMARIPSPVHSTLPISLHSRPKMHQQLATSIHLNGMCATQEYGGWKSERHRLFLRK</sequence>
<evidence type="ECO:0000313" key="3">
    <source>
        <dbReference type="Proteomes" id="UP000822688"/>
    </source>
</evidence>
<name>A0A8T0IT26_CERPU</name>
<feature type="compositionally biased region" description="Polar residues" evidence="1">
    <location>
        <begin position="64"/>
        <end position="76"/>
    </location>
</feature>
<accession>A0A8T0IT26</accession>
<protein>
    <submittedName>
        <fullName evidence="2">Uncharacterized protein</fullName>
    </submittedName>
</protein>
<evidence type="ECO:0000256" key="1">
    <source>
        <dbReference type="SAM" id="MobiDB-lite"/>
    </source>
</evidence>
<organism evidence="2 3">
    <name type="scientific">Ceratodon purpureus</name>
    <name type="common">Fire moss</name>
    <name type="synonym">Dicranum purpureum</name>
    <dbReference type="NCBI Taxonomy" id="3225"/>
    <lineage>
        <taxon>Eukaryota</taxon>
        <taxon>Viridiplantae</taxon>
        <taxon>Streptophyta</taxon>
        <taxon>Embryophyta</taxon>
        <taxon>Bryophyta</taxon>
        <taxon>Bryophytina</taxon>
        <taxon>Bryopsida</taxon>
        <taxon>Dicranidae</taxon>
        <taxon>Pseudoditrichales</taxon>
        <taxon>Ditrichaceae</taxon>
        <taxon>Ceratodon</taxon>
    </lineage>
</organism>
<evidence type="ECO:0000313" key="2">
    <source>
        <dbReference type="EMBL" id="KAG0585921.1"/>
    </source>
</evidence>
<feature type="region of interest" description="Disordered" evidence="1">
    <location>
        <begin position="64"/>
        <end position="132"/>
    </location>
</feature>
<gene>
    <name evidence="2" type="ORF">KC19_2G049700</name>
</gene>
<dbReference type="AlphaFoldDB" id="A0A8T0IT26"/>
<dbReference type="Proteomes" id="UP000822688">
    <property type="component" value="Chromosome 2"/>
</dbReference>
<dbReference type="EMBL" id="CM026422">
    <property type="protein sequence ID" value="KAG0585921.1"/>
    <property type="molecule type" value="Genomic_DNA"/>
</dbReference>
<proteinExistence type="predicted"/>
<comment type="caution">
    <text evidence="2">The sequence shown here is derived from an EMBL/GenBank/DDBJ whole genome shotgun (WGS) entry which is preliminary data.</text>
</comment>
<keyword evidence="3" id="KW-1185">Reference proteome</keyword>
<reference evidence="2" key="1">
    <citation type="submission" date="2020-06" db="EMBL/GenBank/DDBJ databases">
        <title>WGS assembly of Ceratodon purpureus strain R40.</title>
        <authorList>
            <person name="Carey S.B."/>
            <person name="Jenkins J."/>
            <person name="Shu S."/>
            <person name="Lovell J.T."/>
            <person name="Sreedasyam A."/>
            <person name="Maumus F."/>
            <person name="Tiley G.P."/>
            <person name="Fernandez-Pozo N."/>
            <person name="Barry K."/>
            <person name="Chen C."/>
            <person name="Wang M."/>
            <person name="Lipzen A."/>
            <person name="Daum C."/>
            <person name="Saski C.A."/>
            <person name="Payton A.C."/>
            <person name="Mcbreen J.C."/>
            <person name="Conrad R.E."/>
            <person name="Kollar L.M."/>
            <person name="Olsson S."/>
            <person name="Huttunen S."/>
            <person name="Landis J.B."/>
            <person name="Wickett N.J."/>
            <person name="Johnson M.G."/>
            <person name="Rensing S.A."/>
            <person name="Grimwood J."/>
            <person name="Schmutz J."/>
            <person name="Mcdaniel S.F."/>
        </authorList>
    </citation>
    <scope>NUCLEOTIDE SEQUENCE</scope>
    <source>
        <strain evidence="2">R40</strain>
    </source>
</reference>